<evidence type="ECO:0000313" key="1">
    <source>
        <dbReference type="EMBL" id="KAH3833525.1"/>
    </source>
</evidence>
<name>A0A9D4K5N1_DREPO</name>
<comment type="caution">
    <text evidence="1">The sequence shown here is derived from an EMBL/GenBank/DDBJ whole genome shotgun (WGS) entry which is preliminary data.</text>
</comment>
<dbReference type="AlphaFoldDB" id="A0A9D4K5N1"/>
<gene>
    <name evidence="1" type="ORF">DPMN_106837</name>
</gene>
<reference evidence="1" key="1">
    <citation type="journal article" date="2019" name="bioRxiv">
        <title>The Genome of the Zebra Mussel, Dreissena polymorpha: A Resource for Invasive Species Research.</title>
        <authorList>
            <person name="McCartney M.A."/>
            <person name="Auch B."/>
            <person name="Kono T."/>
            <person name="Mallez S."/>
            <person name="Zhang Y."/>
            <person name="Obille A."/>
            <person name="Becker A."/>
            <person name="Abrahante J.E."/>
            <person name="Garbe J."/>
            <person name="Badalamenti J.P."/>
            <person name="Herman A."/>
            <person name="Mangelson H."/>
            <person name="Liachko I."/>
            <person name="Sullivan S."/>
            <person name="Sone E.D."/>
            <person name="Koren S."/>
            <person name="Silverstein K.A.T."/>
            <person name="Beckman K.B."/>
            <person name="Gohl D.M."/>
        </authorList>
    </citation>
    <scope>NUCLEOTIDE SEQUENCE</scope>
    <source>
        <strain evidence="1">Duluth1</strain>
        <tissue evidence="1">Whole animal</tissue>
    </source>
</reference>
<protein>
    <submittedName>
        <fullName evidence="1">Uncharacterized protein</fullName>
    </submittedName>
</protein>
<sequence length="74" mass="8282">MPPDTLSRLAMAAQCHLTHYQGWGRLNNATLLTIKAGHDCTLSPDSLPRIALRWTVLGKKFTDDLKRHGAEPWS</sequence>
<dbReference type="EMBL" id="JAIWYP010000004">
    <property type="protein sequence ID" value="KAH3833525.1"/>
    <property type="molecule type" value="Genomic_DNA"/>
</dbReference>
<proteinExistence type="predicted"/>
<dbReference type="Proteomes" id="UP000828390">
    <property type="component" value="Unassembled WGS sequence"/>
</dbReference>
<evidence type="ECO:0000313" key="2">
    <source>
        <dbReference type="Proteomes" id="UP000828390"/>
    </source>
</evidence>
<organism evidence="1 2">
    <name type="scientific">Dreissena polymorpha</name>
    <name type="common">Zebra mussel</name>
    <name type="synonym">Mytilus polymorpha</name>
    <dbReference type="NCBI Taxonomy" id="45954"/>
    <lineage>
        <taxon>Eukaryota</taxon>
        <taxon>Metazoa</taxon>
        <taxon>Spiralia</taxon>
        <taxon>Lophotrochozoa</taxon>
        <taxon>Mollusca</taxon>
        <taxon>Bivalvia</taxon>
        <taxon>Autobranchia</taxon>
        <taxon>Heteroconchia</taxon>
        <taxon>Euheterodonta</taxon>
        <taxon>Imparidentia</taxon>
        <taxon>Neoheterodontei</taxon>
        <taxon>Myida</taxon>
        <taxon>Dreissenoidea</taxon>
        <taxon>Dreissenidae</taxon>
        <taxon>Dreissena</taxon>
    </lineage>
</organism>
<accession>A0A9D4K5N1</accession>
<keyword evidence="2" id="KW-1185">Reference proteome</keyword>
<reference evidence="1" key="2">
    <citation type="submission" date="2020-11" db="EMBL/GenBank/DDBJ databases">
        <authorList>
            <person name="McCartney M.A."/>
            <person name="Auch B."/>
            <person name="Kono T."/>
            <person name="Mallez S."/>
            <person name="Becker A."/>
            <person name="Gohl D.M."/>
            <person name="Silverstein K.A.T."/>
            <person name="Koren S."/>
            <person name="Bechman K.B."/>
            <person name="Herman A."/>
            <person name="Abrahante J.E."/>
            <person name="Garbe J."/>
        </authorList>
    </citation>
    <scope>NUCLEOTIDE SEQUENCE</scope>
    <source>
        <strain evidence="1">Duluth1</strain>
        <tissue evidence="1">Whole animal</tissue>
    </source>
</reference>